<dbReference type="AlphaFoldDB" id="A0A0F9NWX2"/>
<proteinExistence type="predicted"/>
<dbReference type="Pfam" id="PF13391">
    <property type="entry name" value="HNH_2"/>
    <property type="match status" value="1"/>
</dbReference>
<evidence type="ECO:0000259" key="1">
    <source>
        <dbReference type="Pfam" id="PF13391"/>
    </source>
</evidence>
<protein>
    <recommendedName>
        <fullName evidence="1">HNH nuclease domain-containing protein</fullName>
    </recommendedName>
</protein>
<comment type="caution">
    <text evidence="2">The sequence shown here is derived from an EMBL/GenBank/DDBJ whole genome shotgun (WGS) entry which is preliminary data.</text>
</comment>
<gene>
    <name evidence="2" type="ORF">LCGC14_0916410</name>
</gene>
<organism evidence="2">
    <name type="scientific">marine sediment metagenome</name>
    <dbReference type="NCBI Taxonomy" id="412755"/>
    <lineage>
        <taxon>unclassified sequences</taxon>
        <taxon>metagenomes</taxon>
        <taxon>ecological metagenomes</taxon>
    </lineage>
</organism>
<accession>A0A0F9NWX2</accession>
<sequence>MPFPASAQSKGGQVTAKVLREKAIREYHQEPNYCGHCGEAIEVKEGQKICEVRKKRFCTRSCAQRHNNKHRHLHREKKECATCAADMTNLLSKEKSRAHCPDCQGNFYAQKTKVRHKKVGKKQKRDSNFKEVGWHARYTLDSAGRPKQCTNCGYDVYVEAAHIKPVRNFTPTTTLSTINKLSNLAYLCKNCHWEYDHGHLQKKSFLK</sequence>
<feature type="domain" description="HNH nuclease" evidence="1">
    <location>
        <begin position="150"/>
        <end position="200"/>
    </location>
</feature>
<dbReference type="EMBL" id="LAZR01003072">
    <property type="protein sequence ID" value="KKN22309.1"/>
    <property type="molecule type" value="Genomic_DNA"/>
</dbReference>
<evidence type="ECO:0000313" key="2">
    <source>
        <dbReference type="EMBL" id="KKN22309.1"/>
    </source>
</evidence>
<name>A0A0F9NWX2_9ZZZZ</name>
<dbReference type="InterPro" id="IPR003615">
    <property type="entry name" value="HNH_nuc"/>
</dbReference>
<reference evidence="2" key="1">
    <citation type="journal article" date="2015" name="Nature">
        <title>Complex archaea that bridge the gap between prokaryotes and eukaryotes.</title>
        <authorList>
            <person name="Spang A."/>
            <person name="Saw J.H."/>
            <person name="Jorgensen S.L."/>
            <person name="Zaremba-Niedzwiedzka K."/>
            <person name="Martijn J."/>
            <person name="Lind A.E."/>
            <person name="van Eijk R."/>
            <person name="Schleper C."/>
            <person name="Guy L."/>
            <person name="Ettema T.J."/>
        </authorList>
    </citation>
    <scope>NUCLEOTIDE SEQUENCE</scope>
</reference>